<keyword evidence="2 4" id="KW-0442">Lipid degradation</keyword>
<feature type="short sequence motif" description="DGA/G" evidence="4">
    <location>
        <begin position="163"/>
        <end position="165"/>
    </location>
</feature>
<evidence type="ECO:0000313" key="7">
    <source>
        <dbReference type="EMBL" id="CCM64584.1"/>
    </source>
</evidence>
<evidence type="ECO:0000259" key="6">
    <source>
        <dbReference type="PROSITE" id="PS51635"/>
    </source>
</evidence>
<dbReference type="AlphaFoldDB" id="R4Z0X0"/>
<dbReference type="InterPro" id="IPR002641">
    <property type="entry name" value="PNPLA_dom"/>
</dbReference>
<dbReference type="PANTHER" id="PTHR14226:SF29">
    <property type="entry name" value="NEUROPATHY TARGET ESTERASE SWS"/>
    <property type="match status" value="1"/>
</dbReference>
<dbReference type="PANTHER" id="PTHR14226">
    <property type="entry name" value="NEUROPATHY TARGET ESTERASE/SWISS CHEESE D.MELANOGASTER"/>
    <property type="match status" value="1"/>
</dbReference>
<keyword evidence="8" id="KW-1185">Reference proteome</keyword>
<evidence type="ECO:0000313" key="8">
    <source>
        <dbReference type="Proteomes" id="UP000018291"/>
    </source>
</evidence>
<dbReference type="OrthoDB" id="4080114at2"/>
<sequence length="309" mass="32339">MTTAFVLSGGGSLGAVQAGMLAAIEEQGLRPDLLIGTSAGALNAAYLGAHGYSAESIADLAELWRGLRRQDVFPLDPLRSMLAFVGKRASLCSMRPLRRLVETHLPIDDLRDAQLPLHIIATDALSGEEVALSSGDAATAVLASAAIPAVFRPVDHEGRLLIDGGVSNNTAVGQAVALGADRVVVVPAGFACDLSEPPSTPLDAAAHAITLLLEQRLVIEVAHFADEVEIIVAPPLCPLSVNAVDFGHAGELIDRAHANTHAWLEAGNDRLPHQARFLALHHHGHHHGTGQAGLSGRPDMVGRPAKTEE</sequence>
<dbReference type="GO" id="GO:0016787">
    <property type="term" value="F:hydrolase activity"/>
    <property type="evidence" value="ECO:0007669"/>
    <property type="project" value="UniProtKB-UniRule"/>
</dbReference>
<dbReference type="STRING" id="1229780.BN381_420013"/>
<dbReference type="EMBL" id="CANL01000037">
    <property type="protein sequence ID" value="CCM64584.1"/>
    <property type="molecule type" value="Genomic_DNA"/>
</dbReference>
<dbReference type="Pfam" id="PF01734">
    <property type="entry name" value="Patatin"/>
    <property type="match status" value="1"/>
</dbReference>
<dbReference type="Proteomes" id="UP000018291">
    <property type="component" value="Unassembled WGS sequence"/>
</dbReference>
<feature type="short sequence motif" description="GXGXXG" evidence="4">
    <location>
        <begin position="9"/>
        <end position="14"/>
    </location>
</feature>
<feature type="active site" description="Proton acceptor" evidence="4">
    <location>
        <position position="163"/>
    </location>
</feature>
<evidence type="ECO:0000256" key="1">
    <source>
        <dbReference type="ARBA" id="ARBA00022801"/>
    </source>
</evidence>
<comment type="caution">
    <text evidence="7">The sequence shown here is derived from an EMBL/GenBank/DDBJ whole genome shotgun (WGS) entry which is preliminary data.</text>
</comment>
<feature type="region of interest" description="Disordered" evidence="5">
    <location>
        <begin position="283"/>
        <end position="309"/>
    </location>
</feature>
<keyword evidence="3 4" id="KW-0443">Lipid metabolism</keyword>
<feature type="active site" description="Nucleophile" evidence="4">
    <location>
        <position position="38"/>
    </location>
</feature>
<dbReference type="Gene3D" id="3.40.1090.10">
    <property type="entry name" value="Cytosolic phospholipase A2 catalytic domain"/>
    <property type="match status" value="2"/>
</dbReference>
<keyword evidence="1 4" id="KW-0378">Hydrolase</keyword>
<dbReference type="PROSITE" id="PS51635">
    <property type="entry name" value="PNPLA"/>
    <property type="match status" value="1"/>
</dbReference>
<evidence type="ECO:0000256" key="3">
    <source>
        <dbReference type="ARBA" id="ARBA00023098"/>
    </source>
</evidence>
<dbReference type="RefSeq" id="WP_012228778.1">
    <property type="nucleotide sequence ID" value="NZ_HG422565.1"/>
</dbReference>
<reference evidence="7 8" key="1">
    <citation type="journal article" date="2013" name="ISME J.">
        <title>Metabolic model for the filamentous 'Candidatus Microthrix parvicella' based on genomic and metagenomic analyses.</title>
        <authorList>
            <person name="Jon McIlroy S."/>
            <person name="Kristiansen R."/>
            <person name="Albertsen M."/>
            <person name="Michael Karst S."/>
            <person name="Rossetti S."/>
            <person name="Lund Nielsen J."/>
            <person name="Tandoi V."/>
            <person name="James Seviour R."/>
            <person name="Nielsen P.H."/>
        </authorList>
    </citation>
    <scope>NUCLEOTIDE SEQUENCE [LARGE SCALE GENOMIC DNA]</scope>
    <source>
        <strain evidence="7 8">RN1</strain>
    </source>
</reference>
<proteinExistence type="predicted"/>
<name>R4Z0X0_9ACTN</name>
<evidence type="ECO:0000256" key="4">
    <source>
        <dbReference type="PROSITE-ProRule" id="PRU01161"/>
    </source>
</evidence>
<protein>
    <submittedName>
        <fullName evidence="7">Patatin</fullName>
    </submittedName>
</protein>
<dbReference type="SUPFAM" id="SSF52151">
    <property type="entry name" value="FabD/lysophospholipase-like"/>
    <property type="match status" value="1"/>
</dbReference>
<evidence type="ECO:0000256" key="2">
    <source>
        <dbReference type="ARBA" id="ARBA00022963"/>
    </source>
</evidence>
<organism evidence="7 8">
    <name type="scientific">Candidatus Neomicrothrix parvicella RN1</name>
    <dbReference type="NCBI Taxonomy" id="1229780"/>
    <lineage>
        <taxon>Bacteria</taxon>
        <taxon>Bacillati</taxon>
        <taxon>Actinomycetota</taxon>
        <taxon>Acidimicrobiia</taxon>
        <taxon>Acidimicrobiales</taxon>
        <taxon>Microthrixaceae</taxon>
        <taxon>Candidatus Neomicrothrix</taxon>
    </lineage>
</organism>
<dbReference type="GO" id="GO:0016042">
    <property type="term" value="P:lipid catabolic process"/>
    <property type="evidence" value="ECO:0007669"/>
    <property type="project" value="UniProtKB-UniRule"/>
</dbReference>
<dbReference type="HOGENOM" id="CLU_047251_4_0_11"/>
<gene>
    <name evidence="7" type="ORF">BN381_420013</name>
</gene>
<dbReference type="eggNOG" id="COG1752">
    <property type="taxonomic scope" value="Bacteria"/>
</dbReference>
<accession>R4Z0X0</accession>
<dbReference type="InterPro" id="IPR016035">
    <property type="entry name" value="Acyl_Trfase/lysoPLipase"/>
</dbReference>
<feature type="domain" description="PNPLA" evidence="6">
    <location>
        <begin position="5"/>
        <end position="176"/>
    </location>
</feature>
<dbReference type="InterPro" id="IPR050301">
    <property type="entry name" value="NTE"/>
</dbReference>
<evidence type="ECO:0000256" key="5">
    <source>
        <dbReference type="SAM" id="MobiDB-lite"/>
    </source>
</evidence>
<feature type="short sequence motif" description="GXSXG" evidence="4">
    <location>
        <begin position="36"/>
        <end position="40"/>
    </location>
</feature>